<evidence type="ECO:0000313" key="2">
    <source>
        <dbReference type="EMBL" id="TXD44252.1"/>
    </source>
</evidence>
<proteinExistence type="predicted"/>
<gene>
    <name evidence="2" type="ORF">FRC96_00755</name>
</gene>
<dbReference type="Proteomes" id="UP000321046">
    <property type="component" value="Unassembled WGS sequence"/>
</dbReference>
<evidence type="ECO:0000256" key="1">
    <source>
        <dbReference type="SAM" id="MobiDB-lite"/>
    </source>
</evidence>
<organism evidence="2 3">
    <name type="scientific">Lujinxingia vulgaris</name>
    <dbReference type="NCBI Taxonomy" id="2600176"/>
    <lineage>
        <taxon>Bacteria</taxon>
        <taxon>Deltaproteobacteria</taxon>
        <taxon>Bradymonadales</taxon>
        <taxon>Lujinxingiaceae</taxon>
        <taxon>Lujinxingia</taxon>
    </lineage>
</organism>
<sequence length="142" mass="15784">MMTRSAEQLAEALEKALDTTFDVSVVDGAVSVDYVQARRRLAEVRPESSALRVALGAEFADRPELDGEALKAAGKEELDEEIAAFRERGYRVDEAEQKPAASTEPESEETPVYVQMMTRSYASVDELIEELGWLAERAQSKR</sequence>
<protein>
    <submittedName>
        <fullName evidence="2">Uncharacterized protein</fullName>
    </submittedName>
</protein>
<evidence type="ECO:0000313" key="3">
    <source>
        <dbReference type="Proteomes" id="UP000321046"/>
    </source>
</evidence>
<reference evidence="2 3" key="1">
    <citation type="submission" date="2019-08" db="EMBL/GenBank/DDBJ databases">
        <title>Bradymonadales sp. TMQ2.</title>
        <authorList>
            <person name="Liang Q."/>
        </authorList>
    </citation>
    <scope>NUCLEOTIDE SEQUENCE [LARGE SCALE GENOMIC DNA]</scope>
    <source>
        <strain evidence="2 3">TMQ2</strain>
    </source>
</reference>
<dbReference type="AlphaFoldDB" id="A0A5C6XR86"/>
<dbReference type="EMBL" id="VOSL01000005">
    <property type="protein sequence ID" value="TXD44252.1"/>
    <property type="molecule type" value="Genomic_DNA"/>
</dbReference>
<feature type="region of interest" description="Disordered" evidence="1">
    <location>
        <begin position="89"/>
        <end position="112"/>
    </location>
</feature>
<accession>A0A5C6XR86</accession>
<name>A0A5C6XR86_9DELT</name>
<comment type="caution">
    <text evidence="2">The sequence shown here is derived from an EMBL/GenBank/DDBJ whole genome shotgun (WGS) entry which is preliminary data.</text>
</comment>